<protein>
    <submittedName>
        <fullName evidence="1">Uncharacterized protein</fullName>
    </submittedName>
</protein>
<proteinExistence type="predicted"/>
<dbReference type="EMBL" id="BART01016630">
    <property type="protein sequence ID" value="GAG84179.1"/>
    <property type="molecule type" value="Genomic_DNA"/>
</dbReference>
<evidence type="ECO:0000313" key="1">
    <source>
        <dbReference type="EMBL" id="GAG84179.1"/>
    </source>
</evidence>
<reference evidence="1" key="1">
    <citation type="journal article" date="2014" name="Front. Microbiol.">
        <title>High frequency of phylogenetically diverse reductive dehalogenase-homologous genes in deep subseafloor sedimentary metagenomes.</title>
        <authorList>
            <person name="Kawai M."/>
            <person name="Futagami T."/>
            <person name="Toyoda A."/>
            <person name="Takaki Y."/>
            <person name="Nishi S."/>
            <person name="Hori S."/>
            <person name="Arai W."/>
            <person name="Tsubouchi T."/>
            <person name="Morono Y."/>
            <person name="Uchiyama I."/>
            <person name="Ito T."/>
            <person name="Fujiyama A."/>
            <person name="Inagaki F."/>
            <person name="Takami H."/>
        </authorList>
    </citation>
    <scope>NUCLEOTIDE SEQUENCE</scope>
    <source>
        <strain evidence="1">Expedition CK06-06</strain>
    </source>
</reference>
<organism evidence="1">
    <name type="scientific">marine sediment metagenome</name>
    <dbReference type="NCBI Taxonomy" id="412755"/>
    <lineage>
        <taxon>unclassified sequences</taxon>
        <taxon>metagenomes</taxon>
        <taxon>ecological metagenomes</taxon>
    </lineage>
</organism>
<gene>
    <name evidence="1" type="ORF">S01H4_31926</name>
</gene>
<feature type="non-terminal residue" evidence="1">
    <location>
        <position position="73"/>
    </location>
</feature>
<name>X1AND3_9ZZZZ</name>
<sequence>MLTPEQKAELAAWKNSFQGSQEEYNVGFNGLMDKFKIQNEQIALAKKIEEAKAKKVTVPANQMGATAGTTSNT</sequence>
<accession>X1AND3</accession>
<dbReference type="AlphaFoldDB" id="X1AND3"/>
<comment type="caution">
    <text evidence="1">The sequence shown here is derived from an EMBL/GenBank/DDBJ whole genome shotgun (WGS) entry which is preliminary data.</text>
</comment>